<name>A0A7S1CVQ0_9CHLO</name>
<sequence length="250" mass="27950">MPRNMRSSQKRDRPETPPDPQSTPQALIGSGSASNTAAGSAMVSLGDGYYQVMPSLDSFSSVEAFVVTQVKVMRNRYQLADDEIIQQFCMRLDLKPVDMYQQMSLDDFTASLTRLFPPVAAALPQFCFWNLPVLPNTADMERVLSSVDDMHALANNPAFLTWFHANGHAFIALAMAKSLPDPLRKLIDVESITSTQDLRTQLQKLKDSYEPPQATCNSDSEHSDQLQEYQTQNMHAEAWPHGPSFNYDGE</sequence>
<feature type="region of interest" description="Disordered" evidence="1">
    <location>
        <begin position="1"/>
        <end position="33"/>
    </location>
</feature>
<feature type="region of interest" description="Disordered" evidence="1">
    <location>
        <begin position="207"/>
        <end position="250"/>
    </location>
</feature>
<dbReference type="EMBL" id="HBFV01001904">
    <property type="protein sequence ID" value="CAD8928938.1"/>
    <property type="molecule type" value="Transcribed_RNA"/>
</dbReference>
<proteinExistence type="predicted"/>
<reference evidence="2" key="1">
    <citation type="submission" date="2021-01" db="EMBL/GenBank/DDBJ databases">
        <authorList>
            <person name="Corre E."/>
            <person name="Pelletier E."/>
            <person name="Niang G."/>
            <person name="Scheremetjew M."/>
            <person name="Finn R."/>
            <person name="Kale V."/>
            <person name="Holt S."/>
            <person name="Cochrane G."/>
            <person name="Meng A."/>
            <person name="Brown T."/>
            <person name="Cohen L."/>
        </authorList>
    </citation>
    <scope>NUCLEOTIDE SEQUENCE</scope>
    <source>
        <strain evidence="2">CCMP2329</strain>
    </source>
</reference>
<gene>
    <name evidence="2" type="ORF">POKL1161_LOCUS1291</name>
</gene>
<dbReference type="AlphaFoldDB" id="A0A7S1CVQ0"/>
<organism evidence="2">
    <name type="scientific">Picochlorum oklahomense</name>
    <dbReference type="NCBI Taxonomy" id="249345"/>
    <lineage>
        <taxon>Eukaryota</taxon>
        <taxon>Viridiplantae</taxon>
        <taxon>Chlorophyta</taxon>
        <taxon>core chlorophytes</taxon>
        <taxon>Trebouxiophyceae</taxon>
        <taxon>Trebouxiophyceae incertae sedis</taxon>
        <taxon>Picochlorum</taxon>
    </lineage>
</organism>
<evidence type="ECO:0000256" key="1">
    <source>
        <dbReference type="SAM" id="MobiDB-lite"/>
    </source>
</evidence>
<evidence type="ECO:0000313" key="2">
    <source>
        <dbReference type="EMBL" id="CAD8928938.1"/>
    </source>
</evidence>
<protein>
    <submittedName>
        <fullName evidence="2">Uncharacterized protein</fullName>
    </submittedName>
</protein>
<accession>A0A7S1CVQ0</accession>